<reference evidence="1 2" key="1">
    <citation type="submission" date="2024-08" db="EMBL/GenBank/DDBJ databases">
        <title>Gnathostoma spinigerum genome.</title>
        <authorList>
            <person name="Gonzalez-Bertolin B."/>
            <person name="Monzon S."/>
            <person name="Zaballos A."/>
            <person name="Jimenez P."/>
            <person name="Dekumyoy P."/>
            <person name="Varona S."/>
            <person name="Cuesta I."/>
            <person name="Sumanam S."/>
            <person name="Adisakwattana P."/>
            <person name="Gasser R.B."/>
            <person name="Hernandez-Gonzalez A."/>
            <person name="Young N.D."/>
            <person name="Perteguer M.J."/>
        </authorList>
    </citation>
    <scope>NUCLEOTIDE SEQUENCE [LARGE SCALE GENOMIC DNA]</scope>
    <source>
        <strain evidence="1">AL3</strain>
        <tissue evidence="1">Liver</tissue>
    </source>
</reference>
<sequence>MSDMTGQPAQLVPPGDLKEYIPRSDMLSVFRSLHMGSLHLRFAHRSPSMPSILTPSSTAVFGASPFHAAILYPPFKSHKVLRSHAIRSPLHFVFFR</sequence>
<proteinExistence type="predicted"/>
<name>A0ABD6EVQ7_9BILA</name>
<keyword evidence="2" id="KW-1185">Reference proteome</keyword>
<evidence type="ECO:0000313" key="2">
    <source>
        <dbReference type="Proteomes" id="UP001608902"/>
    </source>
</evidence>
<evidence type="ECO:0000313" key="1">
    <source>
        <dbReference type="EMBL" id="MFH4984035.1"/>
    </source>
</evidence>
<comment type="caution">
    <text evidence="1">The sequence shown here is derived from an EMBL/GenBank/DDBJ whole genome shotgun (WGS) entry which is preliminary data.</text>
</comment>
<dbReference type="Proteomes" id="UP001608902">
    <property type="component" value="Unassembled WGS sequence"/>
</dbReference>
<protein>
    <submittedName>
        <fullName evidence="1">Uncharacterized protein</fullName>
    </submittedName>
</protein>
<gene>
    <name evidence="1" type="ORF">AB6A40_010744</name>
</gene>
<organism evidence="1 2">
    <name type="scientific">Gnathostoma spinigerum</name>
    <dbReference type="NCBI Taxonomy" id="75299"/>
    <lineage>
        <taxon>Eukaryota</taxon>
        <taxon>Metazoa</taxon>
        <taxon>Ecdysozoa</taxon>
        <taxon>Nematoda</taxon>
        <taxon>Chromadorea</taxon>
        <taxon>Rhabditida</taxon>
        <taxon>Spirurina</taxon>
        <taxon>Gnathostomatomorpha</taxon>
        <taxon>Gnathostomatoidea</taxon>
        <taxon>Gnathostomatidae</taxon>
        <taxon>Gnathostoma</taxon>
    </lineage>
</organism>
<dbReference type="AlphaFoldDB" id="A0ABD6EVQ7"/>
<dbReference type="EMBL" id="JBGFUD010014974">
    <property type="protein sequence ID" value="MFH4984035.1"/>
    <property type="molecule type" value="Genomic_DNA"/>
</dbReference>
<accession>A0ABD6EVQ7</accession>